<comment type="caution">
    <text evidence="7">The sequence shown here is derived from an EMBL/GenBank/DDBJ whole genome shotgun (WGS) entry which is preliminary data.</text>
</comment>
<dbReference type="Proteomes" id="UP001208017">
    <property type="component" value="Unassembled WGS sequence"/>
</dbReference>
<keyword evidence="3 6" id="KW-0812">Transmembrane</keyword>
<feature type="transmembrane region" description="Helical" evidence="6">
    <location>
        <begin position="233"/>
        <end position="257"/>
    </location>
</feature>
<comment type="similarity">
    <text evidence="2">Belongs to the autoinducer-2 exporter (AI-2E) (TC 2.A.86) family.</text>
</comment>
<reference evidence="7 8" key="1">
    <citation type="submission" date="2022-11" db="EMBL/GenBank/DDBJ databases">
        <title>Study of microbial diversity in lake waters.</title>
        <authorList>
            <person name="Zhang J."/>
        </authorList>
    </citation>
    <scope>NUCLEOTIDE SEQUENCE [LARGE SCALE GENOMIC DNA]</scope>
    <source>
        <strain evidence="7 8">DT12</strain>
    </source>
</reference>
<protein>
    <submittedName>
        <fullName evidence="7">Sporulation integral membrane protein YtvI</fullName>
    </submittedName>
</protein>
<evidence type="ECO:0000256" key="2">
    <source>
        <dbReference type="ARBA" id="ARBA00009773"/>
    </source>
</evidence>
<keyword evidence="8" id="KW-1185">Reference proteome</keyword>
<feature type="transmembrane region" description="Helical" evidence="6">
    <location>
        <begin position="269"/>
        <end position="287"/>
    </location>
</feature>
<dbReference type="InterPro" id="IPR002549">
    <property type="entry name" value="AI-2E-like"/>
</dbReference>
<dbReference type="PANTHER" id="PTHR21716">
    <property type="entry name" value="TRANSMEMBRANE PROTEIN"/>
    <property type="match status" value="1"/>
</dbReference>
<feature type="transmembrane region" description="Helical" evidence="6">
    <location>
        <begin position="201"/>
        <end position="227"/>
    </location>
</feature>
<comment type="subcellular location">
    <subcellularLocation>
        <location evidence="1">Membrane</location>
        <topology evidence="1">Multi-pass membrane protein</topology>
    </subcellularLocation>
</comment>
<dbReference type="EMBL" id="JAPMLT010000016">
    <property type="protein sequence ID" value="MCX7572176.1"/>
    <property type="molecule type" value="Genomic_DNA"/>
</dbReference>
<dbReference type="RefSeq" id="WP_267153425.1">
    <property type="nucleotide sequence ID" value="NZ_JAPMLT010000016.1"/>
</dbReference>
<sequence>MFPYKKLIWLALFAAAGYYILPHSLPILAALITAIVLEPIVKSLVTGLKVPRTYAVILTFAGFLLLFGGLTFVVTTRIVLEVVELSAWLPDTVMRLSEPVLRWLGVMQTYIADLNPGTASSIQTALNGVIGKLNNLTITLLNGIVTVFKSLPNLLVVWLVYLVSLFLFSLDLPGLVRQFLSLFDEEGQVKVKLVLANLNRAIIGFLQAQVLISFLTYDLVLVGLWILDVKYALAIALMIVVVDVLPVLGTGAVIVPWSLYAFFTGNQALGVGLLVLYLVIIVFRRIIEPKILGQSLGISALATLVSMYLGFMVFGFLGLIVGPALVILFQAFRDAGLISPRIRL</sequence>
<evidence type="ECO:0000256" key="1">
    <source>
        <dbReference type="ARBA" id="ARBA00004141"/>
    </source>
</evidence>
<dbReference type="NCBIfam" id="TIGR02872">
    <property type="entry name" value="spore_ytvI"/>
    <property type="match status" value="1"/>
</dbReference>
<feature type="transmembrane region" description="Helical" evidence="6">
    <location>
        <begin position="155"/>
        <end position="180"/>
    </location>
</feature>
<feature type="transmembrane region" description="Helical" evidence="6">
    <location>
        <begin position="57"/>
        <end position="80"/>
    </location>
</feature>
<evidence type="ECO:0000256" key="4">
    <source>
        <dbReference type="ARBA" id="ARBA00022989"/>
    </source>
</evidence>
<dbReference type="Pfam" id="PF01594">
    <property type="entry name" value="AI-2E_transport"/>
    <property type="match status" value="1"/>
</dbReference>
<dbReference type="PANTHER" id="PTHR21716:SF68">
    <property type="entry name" value="TRANSPORT PROTEIN YTVI-RELATED"/>
    <property type="match status" value="1"/>
</dbReference>
<keyword evidence="5 6" id="KW-0472">Membrane</keyword>
<keyword evidence="4 6" id="KW-1133">Transmembrane helix</keyword>
<evidence type="ECO:0000313" key="7">
    <source>
        <dbReference type="EMBL" id="MCX7572176.1"/>
    </source>
</evidence>
<evidence type="ECO:0000256" key="5">
    <source>
        <dbReference type="ARBA" id="ARBA00023136"/>
    </source>
</evidence>
<organism evidence="7 8">
    <name type="scientific">Tumebacillus lacus</name>
    <dbReference type="NCBI Taxonomy" id="2995335"/>
    <lineage>
        <taxon>Bacteria</taxon>
        <taxon>Bacillati</taxon>
        <taxon>Bacillota</taxon>
        <taxon>Bacilli</taxon>
        <taxon>Bacillales</taxon>
        <taxon>Alicyclobacillaceae</taxon>
        <taxon>Tumebacillus</taxon>
    </lineage>
</organism>
<accession>A0ABT3X5J5</accession>
<evidence type="ECO:0000313" key="8">
    <source>
        <dbReference type="Proteomes" id="UP001208017"/>
    </source>
</evidence>
<name>A0ABT3X5J5_9BACL</name>
<feature type="transmembrane region" description="Helical" evidence="6">
    <location>
        <begin position="307"/>
        <end position="332"/>
    </location>
</feature>
<evidence type="ECO:0000256" key="6">
    <source>
        <dbReference type="SAM" id="Phobius"/>
    </source>
</evidence>
<evidence type="ECO:0000256" key="3">
    <source>
        <dbReference type="ARBA" id="ARBA00022692"/>
    </source>
</evidence>
<gene>
    <name evidence="7" type="primary">ytvI</name>
    <name evidence="7" type="ORF">OS242_19825</name>
</gene>
<dbReference type="InterPro" id="IPR014227">
    <property type="entry name" value="YtvI-like"/>
</dbReference>
<proteinExistence type="inferred from homology"/>